<dbReference type="GeneID" id="28856062"/>
<feature type="signal peptide" evidence="1">
    <location>
        <begin position="1"/>
        <end position="18"/>
    </location>
</feature>
<reference evidence="2 3" key="1">
    <citation type="journal article" date="2016" name="PLoS Pathog.">
        <title>Biosynthesis of antibiotic leucinostatins in bio-control fungus Purpureocillium lilacinum and their inhibition on phytophthora revealed by genome mining.</title>
        <authorList>
            <person name="Wang G."/>
            <person name="Liu Z."/>
            <person name="Lin R."/>
            <person name="Li E."/>
            <person name="Mao Z."/>
            <person name="Ling J."/>
            <person name="Yang Y."/>
            <person name="Yin W.B."/>
            <person name="Xie B."/>
        </authorList>
    </citation>
    <scope>NUCLEOTIDE SEQUENCE [LARGE SCALE GENOMIC DNA]</scope>
    <source>
        <strain evidence="2">170</strain>
    </source>
</reference>
<keyword evidence="1" id="KW-0732">Signal</keyword>
<dbReference type="RefSeq" id="XP_018143259.1">
    <property type="nucleotide sequence ID" value="XM_018292068.1"/>
</dbReference>
<dbReference type="Proteomes" id="UP000078397">
    <property type="component" value="Unassembled WGS sequence"/>
</dbReference>
<proteinExistence type="predicted"/>
<dbReference type="EMBL" id="LSBJ02000004">
    <property type="protein sequence ID" value="OAQ66172.1"/>
    <property type="molecule type" value="Genomic_DNA"/>
</dbReference>
<dbReference type="KEGG" id="pchm:VFPPC_14299"/>
<evidence type="ECO:0000313" key="2">
    <source>
        <dbReference type="EMBL" id="OAQ66172.1"/>
    </source>
</evidence>
<comment type="caution">
    <text evidence="2">The sequence shown here is derived from an EMBL/GenBank/DDBJ whole genome shotgun (WGS) entry which is preliminary data.</text>
</comment>
<evidence type="ECO:0000313" key="3">
    <source>
        <dbReference type="Proteomes" id="UP000078397"/>
    </source>
</evidence>
<keyword evidence="3" id="KW-1185">Reference proteome</keyword>
<feature type="chain" id="PRO_5008101827" description="Secreted protein" evidence="1">
    <location>
        <begin position="19"/>
        <end position="166"/>
    </location>
</feature>
<evidence type="ECO:0008006" key="4">
    <source>
        <dbReference type="Google" id="ProtNLM"/>
    </source>
</evidence>
<name>A0A179FKR5_METCM</name>
<accession>A0A179FKR5</accession>
<evidence type="ECO:0000256" key="1">
    <source>
        <dbReference type="SAM" id="SignalP"/>
    </source>
</evidence>
<dbReference type="AlphaFoldDB" id="A0A179FKR5"/>
<sequence length="166" mass="18482">MSLLYMFTGVLIAQVCSAYSFNKSSTNVPAHYTNSSLPSLKGGWNETTNHLGPSANKKIVGEEKPPEVKCERRKYNPNDYKIGVTMLKSYCAKNWVNNKTIYAAVVRHTAVYVCADKRADPECTADQWDEADVLMNENCGENSVATARVQGKVYGRGEPDVYRCKV</sequence>
<organism evidence="2 3">
    <name type="scientific">Pochonia chlamydosporia 170</name>
    <dbReference type="NCBI Taxonomy" id="1380566"/>
    <lineage>
        <taxon>Eukaryota</taxon>
        <taxon>Fungi</taxon>
        <taxon>Dikarya</taxon>
        <taxon>Ascomycota</taxon>
        <taxon>Pezizomycotina</taxon>
        <taxon>Sordariomycetes</taxon>
        <taxon>Hypocreomycetidae</taxon>
        <taxon>Hypocreales</taxon>
        <taxon>Clavicipitaceae</taxon>
        <taxon>Pochonia</taxon>
    </lineage>
</organism>
<gene>
    <name evidence="2" type="ORF">VFPPC_14299</name>
</gene>
<protein>
    <recommendedName>
        <fullName evidence="4">Secreted protein</fullName>
    </recommendedName>
</protein>